<dbReference type="Pfam" id="PF22954">
    <property type="entry name" value="DUF7027"/>
    <property type="match status" value="1"/>
</dbReference>
<keyword evidence="3 5" id="KW-1133">Transmembrane helix</keyword>
<feature type="transmembrane region" description="Helical" evidence="5">
    <location>
        <begin position="137"/>
        <end position="162"/>
    </location>
</feature>
<dbReference type="Proteomes" id="UP000614601">
    <property type="component" value="Unassembled WGS sequence"/>
</dbReference>
<evidence type="ECO:0000313" key="8">
    <source>
        <dbReference type="Proteomes" id="UP000614601"/>
    </source>
</evidence>
<comment type="caution">
    <text evidence="7">The sequence shown here is derived from an EMBL/GenBank/DDBJ whole genome shotgun (WGS) entry which is preliminary data.</text>
</comment>
<proteinExistence type="predicted"/>
<dbReference type="EMBL" id="CAJFCW020000001">
    <property type="protein sequence ID" value="CAG9080868.1"/>
    <property type="molecule type" value="Genomic_DNA"/>
</dbReference>
<keyword evidence="8" id="KW-1185">Reference proteome</keyword>
<dbReference type="GO" id="GO:0005765">
    <property type="term" value="C:lysosomal membrane"/>
    <property type="evidence" value="ECO:0007669"/>
    <property type="project" value="TreeGrafter"/>
</dbReference>
<dbReference type="InterPro" id="IPR051115">
    <property type="entry name" value="LAPTM_transporter"/>
</dbReference>
<dbReference type="EMBL" id="CAJFDH010000001">
    <property type="protein sequence ID" value="CAD5206212.1"/>
    <property type="molecule type" value="Genomic_DNA"/>
</dbReference>
<feature type="domain" description="DUF7027" evidence="6">
    <location>
        <begin position="19"/>
        <end position="112"/>
    </location>
</feature>
<evidence type="ECO:0000256" key="5">
    <source>
        <dbReference type="SAM" id="Phobius"/>
    </source>
</evidence>
<evidence type="ECO:0000256" key="2">
    <source>
        <dbReference type="ARBA" id="ARBA00022692"/>
    </source>
</evidence>
<feature type="transmembrane region" description="Helical" evidence="5">
    <location>
        <begin position="53"/>
        <end position="77"/>
    </location>
</feature>
<keyword evidence="2 5" id="KW-0812">Transmembrane</keyword>
<gene>
    <name evidence="7" type="ORF">BOKJ2_LOCUS896</name>
</gene>
<name>A0A811JSE8_9BILA</name>
<dbReference type="InterPro" id="IPR054291">
    <property type="entry name" value="DUF7027"/>
</dbReference>
<evidence type="ECO:0000256" key="3">
    <source>
        <dbReference type="ARBA" id="ARBA00022989"/>
    </source>
</evidence>
<organism evidence="7 8">
    <name type="scientific">Bursaphelenchus okinawaensis</name>
    <dbReference type="NCBI Taxonomy" id="465554"/>
    <lineage>
        <taxon>Eukaryota</taxon>
        <taxon>Metazoa</taxon>
        <taxon>Ecdysozoa</taxon>
        <taxon>Nematoda</taxon>
        <taxon>Chromadorea</taxon>
        <taxon>Rhabditida</taxon>
        <taxon>Tylenchina</taxon>
        <taxon>Tylenchomorpha</taxon>
        <taxon>Aphelenchoidea</taxon>
        <taxon>Aphelenchoididae</taxon>
        <taxon>Bursaphelenchus</taxon>
    </lineage>
</organism>
<dbReference type="Proteomes" id="UP000783686">
    <property type="component" value="Unassembled WGS sequence"/>
</dbReference>
<evidence type="ECO:0000256" key="4">
    <source>
        <dbReference type="ARBA" id="ARBA00023136"/>
    </source>
</evidence>
<dbReference type="PANTHER" id="PTHR12479">
    <property type="entry name" value="LYSOSOMAL-ASSOCIATED TRANSMEMBRANE PROTEIN"/>
    <property type="match status" value="1"/>
</dbReference>
<feature type="transmembrane region" description="Helical" evidence="5">
    <location>
        <begin position="21"/>
        <end position="41"/>
    </location>
</feature>
<sequence>MDFNPDHEKWQCCCCHVVSGLKILSVVELVASILFLGVFGYNAFTSEKRTEDFVFAITLLGLCLATAISSALLVAGLFKLHAKLMYPSVAVRVAIVIFVAVFGVSHIVLRPDEDDYSPRNKPHSSQYSGQPSMIARLVFLIFIMLTLCCVVFYTIFLIMNAIKYVTNMNKLKDRRQSLINASQIAKLT</sequence>
<dbReference type="GO" id="GO:0012505">
    <property type="term" value="C:endomembrane system"/>
    <property type="evidence" value="ECO:0007669"/>
    <property type="project" value="UniProtKB-SubCell"/>
</dbReference>
<keyword evidence="4 5" id="KW-0472">Membrane</keyword>
<dbReference type="PANTHER" id="PTHR12479:SF10">
    <property type="entry name" value="LYSOSOMAL-ASSOCIATED TRANSMEMBRANE PROTEIN"/>
    <property type="match status" value="1"/>
</dbReference>
<evidence type="ECO:0000313" key="7">
    <source>
        <dbReference type="EMBL" id="CAD5206212.1"/>
    </source>
</evidence>
<protein>
    <recommendedName>
        <fullName evidence="6">DUF7027 domain-containing protein</fullName>
    </recommendedName>
</protein>
<accession>A0A811JSE8</accession>
<reference evidence="7" key="1">
    <citation type="submission" date="2020-09" db="EMBL/GenBank/DDBJ databases">
        <authorList>
            <person name="Kikuchi T."/>
        </authorList>
    </citation>
    <scope>NUCLEOTIDE SEQUENCE</scope>
    <source>
        <strain evidence="7">SH1</strain>
    </source>
</reference>
<dbReference type="AlphaFoldDB" id="A0A811JSE8"/>
<comment type="subcellular location">
    <subcellularLocation>
        <location evidence="1">Endomembrane system</location>
        <topology evidence="1">Multi-pass membrane protein</topology>
    </subcellularLocation>
</comment>
<evidence type="ECO:0000256" key="1">
    <source>
        <dbReference type="ARBA" id="ARBA00004127"/>
    </source>
</evidence>
<feature type="transmembrane region" description="Helical" evidence="5">
    <location>
        <begin position="89"/>
        <end position="109"/>
    </location>
</feature>
<evidence type="ECO:0000259" key="6">
    <source>
        <dbReference type="Pfam" id="PF22954"/>
    </source>
</evidence>
<dbReference type="OrthoDB" id="5779725at2759"/>